<organism evidence="1 2">
    <name type="scientific">Paenibacillus alvei</name>
    <name type="common">Bacillus alvei</name>
    <dbReference type="NCBI Taxonomy" id="44250"/>
    <lineage>
        <taxon>Bacteria</taxon>
        <taxon>Bacillati</taxon>
        <taxon>Bacillota</taxon>
        <taxon>Bacilli</taxon>
        <taxon>Bacillales</taxon>
        <taxon>Paenibacillaceae</taxon>
        <taxon>Paenibacillus</taxon>
    </lineage>
</organism>
<reference evidence="2" key="1">
    <citation type="submission" date="2018-08" db="EMBL/GenBank/DDBJ databases">
        <authorList>
            <person name="Chevrot R."/>
        </authorList>
    </citation>
    <scope>NUCLEOTIDE SEQUENCE [LARGE SCALE GENOMIC DNA]</scope>
</reference>
<evidence type="ECO:0000313" key="1">
    <source>
        <dbReference type="EMBL" id="SYX85888.1"/>
    </source>
</evidence>
<dbReference type="AlphaFoldDB" id="A0A383RFT7"/>
<dbReference type="EMBL" id="LS992241">
    <property type="protein sequence ID" value="SYX85888.1"/>
    <property type="molecule type" value="Genomic_DNA"/>
</dbReference>
<dbReference type="Proteomes" id="UP000304148">
    <property type="component" value="Chromosome"/>
</dbReference>
<evidence type="ECO:0000313" key="2">
    <source>
        <dbReference type="Proteomes" id="UP000304148"/>
    </source>
</evidence>
<proteinExistence type="predicted"/>
<sequence>MWIEPKTDWVPNDYYNFEDLNRVENNTQEVALLIEHFGGVPQLDVVTNRDMKRIEFSDSLNRIEGNIFKLQQRFKPTGWIPNKLDWKSNDPFDYRDAARLEKNLAMLHFYYQGNIDNFRYCGSYLCGEEVI</sequence>
<dbReference type="RefSeq" id="WP_138187806.1">
    <property type="nucleotide sequence ID" value="NZ_LS992241.1"/>
</dbReference>
<accession>A0A383RFT7</accession>
<gene>
    <name evidence="1" type="ORF">PBLR_14310</name>
</gene>
<name>A0A383RFT7_PAEAL</name>
<protein>
    <submittedName>
        <fullName evidence="1">Uncharacterized protein</fullName>
    </submittedName>
</protein>